<comment type="caution">
    <text evidence="9">The sequence shown here is derived from an EMBL/GenBank/DDBJ whole genome shotgun (WGS) entry which is preliminary data.</text>
</comment>
<evidence type="ECO:0000256" key="4">
    <source>
        <dbReference type="ARBA" id="ARBA00022692"/>
    </source>
</evidence>
<feature type="transmembrane region" description="Helical" evidence="7">
    <location>
        <begin position="76"/>
        <end position="92"/>
    </location>
</feature>
<evidence type="ECO:0000256" key="1">
    <source>
        <dbReference type="ARBA" id="ARBA00004651"/>
    </source>
</evidence>
<keyword evidence="6 7" id="KW-0472">Membrane</keyword>
<keyword evidence="4 7" id="KW-0812">Transmembrane</keyword>
<dbReference type="InterPro" id="IPR037185">
    <property type="entry name" value="EmrE-like"/>
</dbReference>
<dbReference type="RefSeq" id="WP_154250941.1">
    <property type="nucleotide sequence ID" value="NZ_JADMVZ010000052.1"/>
</dbReference>
<feature type="transmembrane region" description="Helical" evidence="7">
    <location>
        <begin position="161"/>
        <end position="178"/>
    </location>
</feature>
<feature type="transmembrane region" description="Helical" evidence="7">
    <location>
        <begin position="257"/>
        <end position="276"/>
    </location>
</feature>
<evidence type="ECO:0000256" key="5">
    <source>
        <dbReference type="ARBA" id="ARBA00022989"/>
    </source>
</evidence>
<feature type="transmembrane region" description="Helical" evidence="7">
    <location>
        <begin position="136"/>
        <end position="155"/>
    </location>
</feature>
<evidence type="ECO:0000256" key="6">
    <source>
        <dbReference type="ARBA" id="ARBA00023136"/>
    </source>
</evidence>
<evidence type="ECO:0000313" key="11">
    <source>
        <dbReference type="Proteomes" id="UP000429811"/>
    </source>
</evidence>
<dbReference type="AlphaFoldDB" id="A0A6I2RBL3"/>
<keyword evidence="3" id="KW-1003">Cell membrane</keyword>
<dbReference type="EMBL" id="WKPR01000045">
    <property type="protein sequence ID" value="MSB22586.1"/>
    <property type="molecule type" value="Genomic_DNA"/>
</dbReference>
<accession>A0A6I2RBL3</accession>
<dbReference type="GO" id="GO:0005886">
    <property type="term" value="C:plasma membrane"/>
    <property type="evidence" value="ECO:0007669"/>
    <property type="project" value="UniProtKB-SubCell"/>
</dbReference>
<feature type="transmembrane region" description="Helical" evidence="7">
    <location>
        <begin position="190"/>
        <end position="208"/>
    </location>
</feature>
<dbReference type="Pfam" id="PF00892">
    <property type="entry name" value="EamA"/>
    <property type="match status" value="2"/>
</dbReference>
<feature type="transmembrane region" description="Helical" evidence="7">
    <location>
        <begin position="282"/>
        <end position="299"/>
    </location>
</feature>
<comment type="subcellular location">
    <subcellularLocation>
        <location evidence="1">Cell membrane</location>
        <topology evidence="1">Multi-pass membrane protein</topology>
    </subcellularLocation>
</comment>
<dbReference type="EMBL" id="WKPO01000047">
    <property type="protein sequence ID" value="MSB50925.1"/>
    <property type="molecule type" value="Genomic_DNA"/>
</dbReference>
<evidence type="ECO:0000313" key="12">
    <source>
        <dbReference type="Proteomes" id="UP000434475"/>
    </source>
</evidence>
<evidence type="ECO:0000259" key="8">
    <source>
        <dbReference type="Pfam" id="PF00892"/>
    </source>
</evidence>
<evidence type="ECO:0000256" key="2">
    <source>
        <dbReference type="ARBA" id="ARBA00007362"/>
    </source>
</evidence>
<dbReference type="InterPro" id="IPR050638">
    <property type="entry name" value="AA-Vitamin_Transporters"/>
</dbReference>
<dbReference type="Proteomes" id="UP000429811">
    <property type="component" value="Unassembled WGS sequence"/>
</dbReference>
<evidence type="ECO:0000313" key="10">
    <source>
        <dbReference type="EMBL" id="MSB50925.1"/>
    </source>
</evidence>
<reference evidence="11 12" key="1">
    <citation type="journal article" date="2019" name="Nat. Med.">
        <title>A library of human gut bacterial isolates paired with longitudinal multiomics data enables mechanistic microbiome research.</title>
        <authorList>
            <person name="Poyet M."/>
            <person name="Groussin M."/>
            <person name="Gibbons S.M."/>
            <person name="Avila-Pacheco J."/>
            <person name="Jiang X."/>
            <person name="Kearney S.M."/>
            <person name="Perrotta A.R."/>
            <person name="Berdy B."/>
            <person name="Zhao S."/>
            <person name="Lieberman T.D."/>
            <person name="Swanson P.K."/>
            <person name="Smith M."/>
            <person name="Roesemann S."/>
            <person name="Alexander J.E."/>
            <person name="Rich S.A."/>
            <person name="Livny J."/>
            <person name="Vlamakis H."/>
            <person name="Clish C."/>
            <person name="Bullock K."/>
            <person name="Deik A."/>
            <person name="Scott J."/>
            <person name="Pierce K.A."/>
            <person name="Xavier R.J."/>
            <person name="Alm E.J."/>
        </authorList>
    </citation>
    <scope>NUCLEOTIDE SEQUENCE [LARGE SCALE GENOMIC DNA]</scope>
    <source>
        <strain evidence="9 12">BIOML-A2</strain>
        <strain evidence="10 11">BIOML-A5</strain>
    </source>
</reference>
<evidence type="ECO:0000256" key="3">
    <source>
        <dbReference type="ARBA" id="ARBA00022475"/>
    </source>
</evidence>
<protein>
    <submittedName>
        <fullName evidence="9">EamA family transporter</fullName>
    </submittedName>
</protein>
<feature type="transmembrane region" description="Helical" evidence="7">
    <location>
        <begin position="45"/>
        <end position="64"/>
    </location>
</feature>
<comment type="similarity">
    <text evidence="2">Belongs to the EamA transporter family.</text>
</comment>
<dbReference type="PANTHER" id="PTHR32322:SF18">
    <property type="entry name" value="S-ADENOSYLMETHIONINE_S-ADENOSYLHOMOCYSTEINE TRANSPORTER"/>
    <property type="match status" value="1"/>
</dbReference>
<feature type="domain" description="EamA" evidence="8">
    <location>
        <begin position="159"/>
        <end position="297"/>
    </location>
</feature>
<feature type="transmembrane region" description="Helical" evidence="7">
    <location>
        <begin position="104"/>
        <end position="124"/>
    </location>
</feature>
<gene>
    <name evidence="10" type="ORF">GKE90_19895</name>
    <name evidence="9" type="ORF">GKE97_24300</name>
</gene>
<proteinExistence type="inferred from homology"/>
<dbReference type="SUPFAM" id="SSF103481">
    <property type="entry name" value="Multidrug resistance efflux transporter EmrE"/>
    <property type="match status" value="2"/>
</dbReference>
<feature type="domain" description="EamA" evidence="8">
    <location>
        <begin position="16"/>
        <end position="147"/>
    </location>
</feature>
<organism evidence="9 12">
    <name type="scientific">Flavonifractor plautii</name>
    <name type="common">Fusobacterium plautii</name>
    <dbReference type="NCBI Taxonomy" id="292800"/>
    <lineage>
        <taxon>Bacteria</taxon>
        <taxon>Bacillati</taxon>
        <taxon>Bacillota</taxon>
        <taxon>Clostridia</taxon>
        <taxon>Eubacteriales</taxon>
        <taxon>Oscillospiraceae</taxon>
        <taxon>Flavonifractor</taxon>
    </lineage>
</organism>
<dbReference type="InterPro" id="IPR000620">
    <property type="entry name" value="EamA_dom"/>
</dbReference>
<evidence type="ECO:0000256" key="7">
    <source>
        <dbReference type="SAM" id="Phobius"/>
    </source>
</evidence>
<sequence length="303" mass="33410">MNSHSIFQTHRKQTIPVICICVGQVIWGFSYLFTRVAQRWASPDIVLSMRFLAASLIMTVLIWCGKANFSLKGKKIRLLLGFALLEPPYYFFESYGVYYSNATFAGTVMAFAPVISIVAAMMFLGERPSKRQKVFCLLPTAGVVIMTAAGSSMGIIKPLGVIFLFASQLVAAAVKLFNKKSSVEFSAFERTYALMISNAIFFTIKSMIDLRGNLQTYFEPLKNSEYLVALVMLCVFCGIVANLLVNYACGMMSVTKISTFSTIATICSAFGGVLLLHEPITWVTFLGSTLIIIGIWQVTKNSA</sequence>
<name>A0A6I2RBL3_FLAPL</name>
<dbReference type="Proteomes" id="UP000434475">
    <property type="component" value="Unassembled WGS sequence"/>
</dbReference>
<feature type="transmembrane region" description="Helical" evidence="7">
    <location>
        <begin position="15"/>
        <end position="33"/>
    </location>
</feature>
<keyword evidence="5 7" id="KW-1133">Transmembrane helix</keyword>
<feature type="transmembrane region" description="Helical" evidence="7">
    <location>
        <begin position="228"/>
        <end position="245"/>
    </location>
</feature>
<evidence type="ECO:0000313" key="9">
    <source>
        <dbReference type="EMBL" id="MSB22586.1"/>
    </source>
</evidence>
<dbReference type="PANTHER" id="PTHR32322">
    <property type="entry name" value="INNER MEMBRANE TRANSPORTER"/>
    <property type="match status" value="1"/>
</dbReference>